<protein>
    <submittedName>
        <fullName evidence="1">Uncharacterized protein</fullName>
    </submittedName>
</protein>
<evidence type="ECO:0000313" key="2">
    <source>
        <dbReference type="Proteomes" id="UP000019027"/>
    </source>
</evidence>
<proteinExistence type="predicted"/>
<keyword evidence="2" id="KW-1185">Reference proteome</keyword>
<dbReference type="KEGG" id="ths:TES1_1589"/>
<dbReference type="Proteomes" id="UP000019027">
    <property type="component" value="Chromosome"/>
</dbReference>
<dbReference type="AlphaFoldDB" id="W0I937"/>
<dbReference type="GeneID" id="24907014"/>
<sequence>MKPRTKFRDVMPVIVSLTPHGLWAFDLRTEEDRYIVNFPEDLDRVALSLSATYLPYKSPHIIRRYLIHLLDYLETRDAYIVDGDLVRIEDVKPWGTKTMPELAEELRRIYGEDMEELLIGLYRLLMDLRKSS</sequence>
<dbReference type="OrthoDB" id="374208at2157"/>
<dbReference type="HOGENOM" id="CLU_1912443_0_0_2"/>
<organism evidence="1 2">
    <name type="scientific">Thermococcus paralvinellae</name>
    <dbReference type="NCBI Taxonomy" id="582419"/>
    <lineage>
        <taxon>Archaea</taxon>
        <taxon>Methanobacteriati</taxon>
        <taxon>Methanobacteriota</taxon>
        <taxon>Thermococci</taxon>
        <taxon>Thermococcales</taxon>
        <taxon>Thermococcaceae</taxon>
        <taxon>Thermococcus</taxon>
    </lineage>
</organism>
<accession>W0I937</accession>
<name>W0I937_9EURY</name>
<dbReference type="EMBL" id="CP006965">
    <property type="protein sequence ID" value="AHF80965.1"/>
    <property type="molecule type" value="Genomic_DNA"/>
</dbReference>
<gene>
    <name evidence="1" type="ORF">TES1_1589</name>
</gene>
<evidence type="ECO:0000313" key="1">
    <source>
        <dbReference type="EMBL" id="AHF80965.1"/>
    </source>
</evidence>
<reference evidence="1 2" key="1">
    <citation type="journal article" date="2014" name="Int. J. Syst. Evol. Microbiol.">
        <title>Thermococcus paralvinellae sp. nov. and Thermococcus cleftensis sp. nov. of hyperthermophilic heterotrophs from deep-sea hydrothermal vents.</title>
        <authorList>
            <person name="Hensley S.A."/>
            <person name="Jung J.H."/>
            <person name="Park C.S."/>
            <person name="Holden J.F."/>
        </authorList>
    </citation>
    <scope>NUCLEOTIDE SEQUENCE [LARGE SCALE GENOMIC DNA]</scope>
    <source>
        <strain evidence="1 2">ES1</strain>
    </source>
</reference>
<dbReference type="RefSeq" id="WP_042681854.1">
    <property type="nucleotide sequence ID" value="NZ_CP006965.1"/>
</dbReference>
<dbReference type="STRING" id="582419.TES1_1589"/>